<name>G4SYY5_META2</name>
<dbReference type="Proteomes" id="UP000008315">
    <property type="component" value="Chromosome"/>
</dbReference>
<accession>G4SYY5</accession>
<sequence>MSKPLLDVRDELDTLLDAYASIEMLCINAKGVDASHLTGLLQVVNNQLKESLEKLKDCQK</sequence>
<organism evidence="1 2">
    <name type="scientific">Methylotuvimicrobium alcaliphilum (strain DSM 19304 / NCIMB 14124 / VKM B-2133 / 20Z)</name>
    <name type="common">Methylomicrobium alcaliphilum</name>
    <dbReference type="NCBI Taxonomy" id="1091494"/>
    <lineage>
        <taxon>Bacteria</taxon>
        <taxon>Pseudomonadati</taxon>
        <taxon>Pseudomonadota</taxon>
        <taxon>Gammaproteobacteria</taxon>
        <taxon>Methylococcales</taxon>
        <taxon>Methylococcaceae</taxon>
        <taxon>Methylotuvimicrobium</taxon>
    </lineage>
</organism>
<keyword evidence="2" id="KW-1185">Reference proteome</keyword>
<dbReference type="HOGENOM" id="CLU_2936267_0_0_6"/>
<dbReference type="RefSeq" id="WP_014150195.1">
    <property type="nucleotide sequence ID" value="NC_016112.1"/>
</dbReference>
<evidence type="ECO:0000313" key="2">
    <source>
        <dbReference type="Proteomes" id="UP000008315"/>
    </source>
</evidence>
<proteinExistence type="predicted"/>
<dbReference type="KEGG" id="mah:MEALZ_3786"/>
<reference evidence="2" key="1">
    <citation type="journal article" date="2012" name="J. Bacteriol.">
        <title>Genome sequence of the haloalkaliphilic methanotrophic bacterium Methylomicrobium alcaliphilum 20Z.</title>
        <authorList>
            <person name="Vuilleumier S."/>
            <person name="Khmelenina V.N."/>
            <person name="Bringel F."/>
            <person name="Reshetnikov A.S."/>
            <person name="Lajus A."/>
            <person name="Mangenot S."/>
            <person name="Rouy Z."/>
            <person name="Op den Camp H.J."/>
            <person name="Jetten M.S."/>
            <person name="Dispirito A.A."/>
            <person name="Dunfield P."/>
            <person name="Klotz M.G."/>
            <person name="Semrau J.D."/>
            <person name="Stein L.Y."/>
            <person name="Barbe V."/>
            <person name="Medigue C."/>
            <person name="Trotsenko Y.A."/>
            <person name="Kalyuzhnaya M.G."/>
        </authorList>
    </citation>
    <scope>NUCLEOTIDE SEQUENCE [LARGE SCALE GENOMIC DNA]</scope>
    <source>
        <strain evidence="2">DSM 19304 / NCIMB 14124 / VKM B-2133 / 20Z</strain>
    </source>
</reference>
<dbReference type="PATRIC" id="fig|271065.3.peg.3914"/>
<protein>
    <submittedName>
        <fullName evidence="1">Uncharacterized protein</fullName>
    </submittedName>
</protein>
<dbReference type="STRING" id="1091494.MEALZ_3786"/>
<dbReference type="EMBL" id="FO082060">
    <property type="protein sequence ID" value="CCE25442.1"/>
    <property type="molecule type" value="Genomic_DNA"/>
</dbReference>
<evidence type="ECO:0000313" key="1">
    <source>
        <dbReference type="EMBL" id="CCE25442.1"/>
    </source>
</evidence>
<gene>
    <name evidence="1" type="ordered locus">MEALZ_3786</name>
</gene>
<dbReference type="AlphaFoldDB" id="G4SYY5"/>